<dbReference type="InterPro" id="IPR005467">
    <property type="entry name" value="His_kinase_dom"/>
</dbReference>
<dbReference type="Gene3D" id="3.40.50.2300">
    <property type="match status" value="1"/>
</dbReference>
<evidence type="ECO:0000259" key="8">
    <source>
        <dbReference type="PROSITE" id="PS50110"/>
    </source>
</evidence>
<dbReference type="EC" id="2.7.13.3" evidence="2"/>
<keyword evidence="4" id="KW-0902">Two-component regulatory system</keyword>
<dbReference type="CDD" id="cd00082">
    <property type="entry name" value="HisKA"/>
    <property type="match status" value="1"/>
</dbReference>
<dbReference type="Gene3D" id="3.30.565.10">
    <property type="entry name" value="Histidine kinase-like ATPase, C-terminal domain"/>
    <property type="match status" value="1"/>
</dbReference>
<dbReference type="InterPro" id="IPR011006">
    <property type="entry name" value="CheY-like_superfamily"/>
</dbReference>
<sequence length="908" mass="98925">MIRALSGLIGFLTGSTSVDISSTAGQMRVTAVKQTLKNARIDLVASLISQGLPSLCVTLAGAPTMASLIFVLGVAADAMVKAFANARLSEMRSILDPHLLLSKAIENEQTLVIVLPIRCLLALAAPIALLFYGTQQETHLTAAAFMMAASATVFVTQASPNPRILILGTWPVWLGLAGFSFWLLFKFESTEVAIVVIAYFFCMLWFARYFYLGQVRLQRLLTEKDHHAAELARAFERRERDLSIFASLESDLPVGIFDYDARTKTLFWSPGTFRAFGRIPGSPVPTLAEQLAQVAPDSIEQAKANLEIYTKTPGVTKFVTPIIGLDGQTRQVSAIVHTVMNEHGELAQIFGVVDDQTELRSLLFKAEQFENRLEAALTSGCSMVWDLEEPGHKIIGFGAVEHFLRPDQDRHGDLIAMFAENVVDEDRPKLNQVTRQAYLEKKPQTLDFRFCIDGQTIRHGRSIVSVFGRPASGAGIIRSFVTDITDDVARREALDQARSAAELANNAKSAFLANMSHEIRTPLNGIVAITGALATTELTPSQREMVDLVCESGVSLERVLNDILDLARVESGRLEIESAPFSLTDLISGTVALFAVKADNKGLKFRQIGHHVEGKWLIGDAARIRQILTNFLSNAIKFTDHGSIDLCVELAPEKDGNNKDMLLTLSVKDTGPGIAQADQERLFHRFEQIDASITRAHGGSGLGLAICKSLAQLMGGEVEAQSVLGQGSIFSLKLKLPVADMPSTIKPKPGDALPDLSSPGSAGKLKVLVADDHPTNRRVLQMILEPLGIELVMCEDGQQALDVLDQMDVDLVLMDLQMPVMDGLTAIQTIRRREVTFKKQRLPIIAVSANAMAHHKAEALEAGADMHIAKPFTPSILIQGLEAALAGETPLNTDEHAPHFKRYALPSG</sequence>
<dbReference type="PROSITE" id="PS50109">
    <property type="entry name" value="HIS_KIN"/>
    <property type="match status" value="1"/>
</dbReference>
<feature type="transmembrane region" description="Helical" evidence="6">
    <location>
        <begin position="164"/>
        <end position="185"/>
    </location>
</feature>
<evidence type="ECO:0000313" key="10">
    <source>
        <dbReference type="Proteomes" id="UP001161064"/>
    </source>
</evidence>
<dbReference type="PANTHER" id="PTHR45339">
    <property type="entry name" value="HYBRID SIGNAL TRANSDUCTION HISTIDINE KINASE J"/>
    <property type="match status" value="1"/>
</dbReference>
<feature type="domain" description="Histidine kinase" evidence="7">
    <location>
        <begin position="514"/>
        <end position="738"/>
    </location>
</feature>
<dbReference type="InterPro" id="IPR003594">
    <property type="entry name" value="HATPase_dom"/>
</dbReference>
<dbReference type="SMART" id="SM00448">
    <property type="entry name" value="REC"/>
    <property type="match status" value="1"/>
</dbReference>
<feature type="domain" description="Response regulatory" evidence="8">
    <location>
        <begin position="766"/>
        <end position="885"/>
    </location>
</feature>
<dbReference type="PRINTS" id="PR00344">
    <property type="entry name" value="BCTRLSENSOR"/>
</dbReference>
<evidence type="ECO:0000313" key="9">
    <source>
        <dbReference type="EMBL" id="GIU66796.1"/>
    </source>
</evidence>
<proteinExistence type="predicted"/>
<evidence type="ECO:0000259" key="7">
    <source>
        <dbReference type="PROSITE" id="PS50109"/>
    </source>
</evidence>
<feature type="transmembrane region" description="Helical" evidence="6">
    <location>
        <begin position="192"/>
        <end position="211"/>
    </location>
</feature>
<organism evidence="9 10">
    <name type="scientific">Candidatus Phycosocius spiralis</name>
    <dbReference type="NCBI Taxonomy" id="2815099"/>
    <lineage>
        <taxon>Bacteria</taxon>
        <taxon>Pseudomonadati</taxon>
        <taxon>Pseudomonadota</taxon>
        <taxon>Alphaproteobacteria</taxon>
        <taxon>Caulobacterales</taxon>
        <taxon>Caulobacterales incertae sedis</taxon>
        <taxon>Candidatus Phycosocius</taxon>
    </lineage>
</organism>
<dbReference type="SMART" id="SM00388">
    <property type="entry name" value="HisKA"/>
    <property type="match status" value="1"/>
</dbReference>
<feature type="transmembrane region" description="Helical" evidence="6">
    <location>
        <begin position="139"/>
        <end position="158"/>
    </location>
</feature>
<dbReference type="Pfam" id="PF02518">
    <property type="entry name" value="HATPase_c"/>
    <property type="match status" value="1"/>
</dbReference>
<comment type="catalytic activity">
    <reaction evidence="1">
        <text>ATP + protein L-histidine = ADP + protein N-phospho-L-histidine.</text>
        <dbReference type="EC" id="2.7.13.3"/>
    </reaction>
</comment>
<dbReference type="InterPro" id="IPR036890">
    <property type="entry name" value="HATPase_C_sf"/>
</dbReference>
<comment type="caution">
    <text evidence="9">The sequence shown here is derived from an EMBL/GenBank/DDBJ whole genome shotgun (WGS) entry which is preliminary data.</text>
</comment>
<evidence type="ECO:0000256" key="6">
    <source>
        <dbReference type="SAM" id="Phobius"/>
    </source>
</evidence>
<evidence type="ECO:0000256" key="1">
    <source>
        <dbReference type="ARBA" id="ARBA00000085"/>
    </source>
</evidence>
<dbReference type="InterPro" id="IPR036097">
    <property type="entry name" value="HisK_dim/P_sf"/>
</dbReference>
<dbReference type="SUPFAM" id="SSF55785">
    <property type="entry name" value="PYP-like sensor domain (PAS domain)"/>
    <property type="match status" value="1"/>
</dbReference>
<dbReference type="SUPFAM" id="SSF55874">
    <property type="entry name" value="ATPase domain of HSP90 chaperone/DNA topoisomerase II/histidine kinase"/>
    <property type="match status" value="1"/>
</dbReference>
<reference evidence="9" key="1">
    <citation type="submission" date="2021-05" db="EMBL/GenBank/DDBJ databases">
        <authorList>
            <person name="Tanabe Y."/>
        </authorList>
    </citation>
    <scope>NUCLEOTIDE SEQUENCE</scope>
    <source>
        <strain evidence="9">BOTRYCO-1</strain>
    </source>
</reference>
<feature type="transmembrane region" description="Helical" evidence="6">
    <location>
        <begin position="109"/>
        <end position="132"/>
    </location>
</feature>
<dbReference type="Pfam" id="PF00072">
    <property type="entry name" value="Response_reg"/>
    <property type="match status" value="1"/>
</dbReference>
<dbReference type="EMBL" id="BPFZ01000004">
    <property type="protein sequence ID" value="GIU66796.1"/>
    <property type="molecule type" value="Genomic_DNA"/>
</dbReference>
<keyword evidence="6" id="KW-0472">Membrane</keyword>
<dbReference type="InterPro" id="IPR035965">
    <property type="entry name" value="PAS-like_dom_sf"/>
</dbReference>
<dbReference type="Gene3D" id="3.30.450.20">
    <property type="entry name" value="PAS domain"/>
    <property type="match status" value="1"/>
</dbReference>
<dbReference type="SMART" id="SM00387">
    <property type="entry name" value="HATPase_c"/>
    <property type="match status" value="1"/>
</dbReference>
<keyword evidence="10" id="KW-1185">Reference proteome</keyword>
<dbReference type="Proteomes" id="UP001161064">
    <property type="component" value="Unassembled WGS sequence"/>
</dbReference>
<evidence type="ECO:0000256" key="4">
    <source>
        <dbReference type="ARBA" id="ARBA00023012"/>
    </source>
</evidence>
<evidence type="ECO:0000256" key="2">
    <source>
        <dbReference type="ARBA" id="ARBA00012438"/>
    </source>
</evidence>
<gene>
    <name evidence="9" type="ORF">PsB1_0950</name>
</gene>
<feature type="modified residue" description="4-aspartylphosphate" evidence="5">
    <location>
        <position position="815"/>
    </location>
</feature>
<dbReference type="InterPro" id="IPR003661">
    <property type="entry name" value="HisK_dim/P_dom"/>
</dbReference>
<dbReference type="PROSITE" id="PS50110">
    <property type="entry name" value="RESPONSE_REGULATORY"/>
    <property type="match status" value="1"/>
</dbReference>
<keyword evidence="6" id="KW-1133">Transmembrane helix</keyword>
<evidence type="ECO:0000256" key="5">
    <source>
        <dbReference type="PROSITE-ProRule" id="PRU00169"/>
    </source>
</evidence>
<dbReference type="CDD" id="cd16922">
    <property type="entry name" value="HATPase_EvgS-ArcB-TorS-like"/>
    <property type="match status" value="1"/>
</dbReference>
<keyword evidence="6" id="KW-0812">Transmembrane</keyword>
<protein>
    <recommendedName>
        <fullName evidence="2">histidine kinase</fullName>
        <ecNumber evidence="2">2.7.13.3</ecNumber>
    </recommendedName>
</protein>
<dbReference type="SUPFAM" id="SSF52172">
    <property type="entry name" value="CheY-like"/>
    <property type="match status" value="1"/>
</dbReference>
<dbReference type="CDD" id="cd17546">
    <property type="entry name" value="REC_hyHK_CKI1_RcsC-like"/>
    <property type="match status" value="1"/>
</dbReference>
<accession>A0ABQ4PUZ7</accession>
<evidence type="ECO:0000256" key="3">
    <source>
        <dbReference type="ARBA" id="ARBA00022553"/>
    </source>
</evidence>
<dbReference type="InterPro" id="IPR004358">
    <property type="entry name" value="Sig_transdc_His_kin-like_C"/>
</dbReference>
<reference evidence="9" key="2">
    <citation type="journal article" date="2023" name="ISME Commun">
        <title>Characterization of a bloom-associated alphaproteobacterial lineage, 'Candidatus Phycosocius': insights into freshwater algal-bacterial interactions.</title>
        <authorList>
            <person name="Tanabe Y."/>
            <person name="Yamaguchi H."/>
            <person name="Yoshida M."/>
            <person name="Kai A."/>
            <person name="Okazaki Y."/>
        </authorList>
    </citation>
    <scope>NUCLEOTIDE SEQUENCE</scope>
    <source>
        <strain evidence="9">BOTRYCO-1</strain>
    </source>
</reference>
<dbReference type="Pfam" id="PF00512">
    <property type="entry name" value="HisKA"/>
    <property type="match status" value="1"/>
</dbReference>
<dbReference type="PANTHER" id="PTHR45339:SF1">
    <property type="entry name" value="HYBRID SIGNAL TRANSDUCTION HISTIDINE KINASE J"/>
    <property type="match status" value="1"/>
</dbReference>
<keyword evidence="3 5" id="KW-0597">Phosphoprotein</keyword>
<name>A0ABQ4PUZ7_9PROT</name>
<dbReference type="SUPFAM" id="SSF47384">
    <property type="entry name" value="Homodimeric domain of signal transducing histidine kinase"/>
    <property type="match status" value="1"/>
</dbReference>
<dbReference type="InterPro" id="IPR001789">
    <property type="entry name" value="Sig_transdc_resp-reg_receiver"/>
</dbReference>
<dbReference type="RefSeq" id="WP_284359430.1">
    <property type="nucleotide sequence ID" value="NZ_BPFZ01000004.1"/>
</dbReference>
<dbReference type="Gene3D" id="1.10.287.130">
    <property type="match status" value="1"/>
</dbReference>